<dbReference type="RefSeq" id="XP_033448939.1">
    <property type="nucleotide sequence ID" value="XM_033594931.1"/>
</dbReference>
<accession>A0A6A5RJV9</accession>
<evidence type="ECO:0000313" key="3">
    <source>
        <dbReference type="Proteomes" id="UP000800082"/>
    </source>
</evidence>
<protein>
    <submittedName>
        <fullName evidence="2">Uncharacterized protein</fullName>
    </submittedName>
</protein>
<organism evidence="2 3">
    <name type="scientific">Didymella exigua CBS 183.55</name>
    <dbReference type="NCBI Taxonomy" id="1150837"/>
    <lineage>
        <taxon>Eukaryota</taxon>
        <taxon>Fungi</taxon>
        <taxon>Dikarya</taxon>
        <taxon>Ascomycota</taxon>
        <taxon>Pezizomycotina</taxon>
        <taxon>Dothideomycetes</taxon>
        <taxon>Pleosporomycetidae</taxon>
        <taxon>Pleosporales</taxon>
        <taxon>Pleosporineae</taxon>
        <taxon>Didymellaceae</taxon>
        <taxon>Didymella</taxon>
    </lineage>
</organism>
<feature type="compositionally biased region" description="Polar residues" evidence="1">
    <location>
        <begin position="97"/>
        <end position="118"/>
    </location>
</feature>
<gene>
    <name evidence="2" type="ORF">M421DRAFT_5147</name>
</gene>
<feature type="compositionally biased region" description="Pro residues" evidence="1">
    <location>
        <begin position="124"/>
        <end position="134"/>
    </location>
</feature>
<keyword evidence="3" id="KW-1185">Reference proteome</keyword>
<dbReference type="Proteomes" id="UP000800082">
    <property type="component" value="Unassembled WGS sequence"/>
</dbReference>
<reference evidence="2" key="1">
    <citation type="journal article" date="2020" name="Stud. Mycol.">
        <title>101 Dothideomycetes genomes: a test case for predicting lifestyles and emergence of pathogens.</title>
        <authorList>
            <person name="Haridas S."/>
            <person name="Albert R."/>
            <person name="Binder M."/>
            <person name="Bloem J."/>
            <person name="Labutti K."/>
            <person name="Salamov A."/>
            <person name="Andreopoulos B."/>
            <person name="Baker S."/>
            <person name="Barry K."/>
            <person name="Bills G."/>
            <person name="Bluhm B."/>
            <person name="Cannon C."/>
            <person name="Castanera R."/>
            <person name="Culley D."/>
            <person name="Daum C."/>
            <person name="Ezra D."/>
            <person name="Gonzalez J."/>
            <person name="Henrissat B."/>
            <person name="Kuo A."/>
            <person name="Liang C."/>
            <person name="Lipzen A."/>
            <person name="Lutzoni F."/>
            <person name="Magnuson J."/>
            <person name="Mondo S."/>
            <person name="Nolan M."/>
            <person name="Ohm R."/>
            <person name="Pangilinan J."/>
            <person name="Park H.-J."/>
            <person name="Ramirez L."/>
            <person name="Alfaro M."/>
            <person name="Sun H."/>
            <person name="Tritt A."/>
            <person name="Yoshinaga Y."/>
            <person name="Zwiers L.-H."/>
            <person name="Turgeon B."/>
            <person name="Goodwin S."/>
            <person name="Spatafora J."/>
            <person name="Crous P."/>
            <person name="Grigoriev I."/>
        </authorList>
    </citation>
    <scope>NUCLEOTIDE SEQUENCE</scope>
    <source>
        <strain evidence="2">CBS 183.55</strain>
    </source>
</reference>
<evidence type="ECO:0000313" key="2">
    <source>
        <dbReference type="EMBL" id="KAF1928691.1"/>
    </source>
</evidence>
<evidence type="ECO:0000256" key="1">
    <source>
        <dbReference type="SAM" id="MobiDB-lite"/>
    </source>
</evidence>
<dbReference type="OrthoDB" id="3775889at2759"/>
<name>A0A6A5RJV9_9PLEO</name>
<feature type="compositionally biased region" description="Low complexity" evidence="1">
    <location>
        <begin position="65"/>
        <end position="96"/>
    </location>
</feature>
<dbReference type="EMBL" id="ML978968">
    <property type="protein sequence ID" value="KAF1928691.1"/>
    <property type="molecule type" value="Genomic_DNA"/>
</dbReference>
<sequence>MQNNAFTFSVPGTYSPSLRPATSSPSLRPATFSPSLRPATSSPSLRPAISSPSFRPATSSPSLHPATSSPSLRPAASSPSLRPTSSGTSSWGRTSTDPTPCTTSYSPAASKAGQSRNWRANAGPLPPPPPPRPECIPGRVVKLPEEQEVPVISRVHKDAASFGQPWNHPFVITEEWRDENGVRLAKIRCCTSWGGQGIVAKQWYHRRYFVVADQTTLASGKFDRPTYVNCSPGQELTIEFEYLQLWAGKPIQFQQRALDSFNKNEPRPRRDSGVGC</sequence>
<feature type="compositionally biased region" description="Polar residues" evidence="1">
    <location>
        <begin position="1"/>
        <end position="62"/>
    </location>
</feature>
<dbReference type="GeneID" id="54352599"/>
<proteinExistence type="predicted"/>
<dbReference type="AlphaFoldDB" id="A0A6A5RJV9"/>
<feature type="region of interest" description="Disordered" evidence="1">
    <location>
        <begin position="1"/>
        <end position="136"/>
    </location>
</feature>